<dbReference type="Proteomes" id="UP000005808">
    <property type="component" value="Unassembled WGS sequence"/>
</dbReference>
<protein>
    <recommendedName>
        <fullName evidence="5">Carboxyltransferase domain-containing protein</fullName>
    </recommendedName>
</protein>
<dbReference type="SMART" id="SM00796">
    <property type="entry name" value="AHS1"/>
    <property type="match status" value="1"/>
</dbReference>
<keyword evidence="3" id="KW-0067">ATP-binding</keyword>
<keyword evidence="1" id="KW-0547">Nucleotide-binding</keyword>
<evidence type="ECO:0000256" key="2">
    <source>
        <dbReference type="ARBA" id="ARBA00022801"/>
    </source>
</evidence>
<dbReference type="AlphaFoldDB" id="H1S167"/>
<dbReference type="PANTHER" id="PTHR34698">
    <property type="entry name" value="5-OXOPROLINASE SUBUNIT B"/>
    <property type="match status" value="1"/>
</dbReference>
<proteinExistence type="predicted"/>
<dbReference type="RefSeq" id="WP_006157013.1">
    <property type="nucleotide sequence ID" value="NZ_AHJE01000016.1"/>
</dbReference>
<dbReference type="InterPro" id="IPR003833">
    <property type="entry name" value="CT_C_D"/>
</dbReference>
<gene>
    <name evidence="6" type="ORF">OR16_06204</name>
</gene>
<name>H1S167_9BURK</name>
<organism evidence="6 7">
    <name type="scientific">Cupriavidus basilensis OR16</name>
    <dbReference type="NCBI Taxonomy" id="1127483"/>
    <lineage>
        <taxon>Bacteria</taxon>
        <taxon>Pseudomonadati</taxon>
        <taxon>Pseudomonadota</taxon>
        <taxon>Betaproteobacteria</taxon>
        <taxon>Burkholderiales</taxon>
        <taxon>Burkholderiaceae</taxon>
        <taxon>Cupriavidus</taxon>
    </lineage>
</organism>
<evidence type="ECO:0000256" key="1">
    <source>
        <dbReference type="ARBA" id="ARBA00022741"/>
    </source>
</evidence>
<dbReference type="GO" id="GO:0016787">
    <property type="term" value="F:hydrolase activity"/>
    <property type="evidence" value="ECO:0007669"/>
    <property type="project" value="UniProtKB-KW"/>
</dbReference>
<dbReference type="InterPro" id="IPR010016">
    <property type="entry name" value="PxpB"/>
</dbReference>
<evidence type="ECO:0000259" key="5">
    <source>
        <dbReference type="SMART" id="SM00796"/>
    </source>
</evidence>
<evidence type="ECO:0000256" key="4">
    <source>
        <dbReference type="SAM" id="MobiDB-lite"/>
    </source>
</evidence>
<comment type="caution">
    <text evidence="6">The sequence shown here is derived from an EMBL/GenBank/DDBJ whole genome shotgun (WGS) entry which is preliminary data.</text>
</comment>
<accession>H1S167</accession>
<feature type="domain" description="Carboxyltransferase" evidence="5">
    <location>
        <begin position="29"/>
        <end position="236"/>
    </location>
</feature>
<dbReference type="PANTHER" id="PTHR34698:SF2">
    <property type="entry name" value="5-OXOPROLINASE SUBUNIT B"/>
    <property type="match status" value="1"/>
</dbReference>
<dbReference type="Gene3D" id="3.30.1360.40">
    <property type="match status" value="1"/>
</dbReference>
<dbReference type="EMBL" id="AHJE01000016">
    <property type="protein sequence ID" value="EHP43680.1"/>
    <property type="molecule type" value="Genomic_DNA"/>
</dbReference>
<keyword evidence="2" id="KW-0378">Hydrolase</keyword>
<sequence length="260" mass="27882">MKAADMDAPAHTGSAAEPGPAHQHLRDGWLIEPAGDRCLLIRLGNRVDAEVSQTVHAVTAWLSSRALPGVIDVVPAFTTVAVHYRPVPLPSGKGSASQSLSAAIDRLLSQGVPRIAGSGRLVEIPVCYGGEYGPDLEDVAHQCGISTGEVIRLHTAAPLVLYTFFFAPGTPFAGPLDPRLQVLRRAVPRTRVPAGSVAIANGISSIYPTESPGGWNLIGRTPWTLFDIRKSPPTRLQIGDRMQFMPITPREFEALQEPHQ</sequence>
<dbReference type="PATRIC" id="fig|1127483.3.peg.1238"/>
<evidence type="ECO:0000313" key="7">
    <source>
        <dbReference type="Proteomes" id="UP000005808"/>
    </source>
</evidence>
<dbReference type="InterPro" id="IPR029000">
    <property type="entry name" value="Cyclophilin-like_dom_sf"/>
</dbReference>
<dbReference type="SUPFAM" id="SSF50891">
    <property type="entry name" value="Cyclophilin-like"/>
    <property type="match status" value="1"/>
</dbReference>
<dbReference type="SUPFAM" id="SSF160467">
    <property type="entry name" value="PH0987 N-terminal domain-like"/>
    <property type="match status" value="1"/>
</dbReference>
<dbReference type="GO" id="GO:0005524">
    <property type="term" value="F:ATP binding"/>
    <property type="evidence" value="ECO:0007669"/>
    <property type="project" value="UniProtKB-KW"/>
</dbReference>
<evidence type="ECO:0000313" key="6">
    <source>
        <dbReference type="EMBL" id="EHP43680.1"/>
    </source>
</evidence>
<reference evidence="6 7" key="1">
    <citation type="journal article" date="2012" name="J. Bacteriol.">
        <title>De Novo Genome Project of Cupriavidus basilensis OR16.</title>
        <authorList>
            <person name="Cserhati M."/>
            <person name="Kriszt B."/>
            <person name="Szoboszlay S."/>
            <person name="Toth A."/>
            <person name="Szabo I."/>
            <person name="Tancsics A."/>
            <person name="Nagy I."/>
            <person name="Horvath B."/>
            <person name="Nagy I."/>
            <person name="Kukolya J."/>
        </authorList>
    </citation>
    <scope>NUCLEOTIDE SEQUENCE [LARGE SCALE GENOMIC DNA]</scope>
    <source>
        <strain evidence="6 7">OR16</strain>
    </source>
</reference>
<dbReference type="NCBIfam" id="TIGR00370">
    <property type="entry name" value="5-oxoprolinase subunit PxpB"/>
    <property type="match status" value="1"/>
</dbReference>
<dbReference type="Pfam" id="PF02682">
    <property type="entry name" value="CT_C_D"/>
    <property type="match status" value="1"/>
</dbReference>
<dbReference type="Gene3D" id="2.40.100.10">
    <property type="entry name" value="Cyclophilin-like"/>
    <property type="match status" value="1"/>
</dbReference>
<evidence type="ECO:0000256" key="3">
    <source>
        <dbReference type="ARBA" id="ARBA00022840"/>
    </source>
</evidence>
<feature type="region of interest" description="Disordered" evidence="4">
    <location>
        <begin position="1"/>
        <end position="23"/>
    </location>
</feature>